<dbReference type="InterPro" id="IPR000847">
    <property type="entry name" value="LysR_HTH_N"/>
</dbReference>
<dbReference type="InterPro" id="IPR005119">
    <property type="entry name" value="LysR_subst-bd"/>
</dbReference>
<dbReference type="PROSITE" id="PS50931">
    <property type="entry name" value="HTH_LYSR"/>
    <property type="match status" value="1"/>
</dbReference>
<dbReference type="SUPFAM" id="SSF46785">
    <property type="entry name" value="Winged helix' DNA-binding domain"/>
    <property type="match status" value="1"/>
</dbReference>
<gene>
    <name evidence="8" type="ORF">BS639_20050</name>
    <name evidence="7" type="ORF">ITX54_21820</name>
</gene>
<feature type="domain" description="HTH lysR-type" evidence="6">
    <location>
        <begin position="7"/>
        <end position="64"/>
    </location>
</feature>
<protein>
    <submittedName>
        <fullName evidence="7">LysR family transcriptional regulator</fullName>
    </submittedName>
</protein>
<dbReference type="PANTHER" id="PTHR30537">
    <property type="entry name" value="HTH-TYPE TRANSCRIPTIONAL REGULATOR"/>
    <property type="match status" value="1"/>
</dbReference>
<reference evidence="8 9" key="2">
    <citation type="journal article" date="2017" name="Int. J. Syst. Evol. Microbiol.">
        <title>Rouxiella badensis sp. nov. and Rouxiella silvae sp. nov. isolated from peat bog soil in Germany and emendation of the genus description.</title>
        <authorList>
            <person name="Le Fleche-Mateos A."/>
            <person name="Kugler J.H."/>
            <person name="Hansen S.H."/>
            <person name="Syldatk C."/>
            <person name="Hausmann R."/>
            <person name="Lomprez F."/>
            <person name="Vandenbogaert M."/>
            <person name="Manuguerra J.C."/>
            <person name="Grimont P.A."/>
        </authorList>
    </citation>
    <scope>NUCLEOTIDE SEQUENCE [LARGE SCALE GENOMIC DNA]</scope>
    <source>
        <strain evidence="8 9">213</strain>
    </source>
</reference>
<dbReference type="Pfam" id="PF00126">
    <property type="entry name" value="HTH_1"/>
    <property type="match status" value="1"/>
</dbReference>
<keyword evidence="2" id="KW-0678">Repressor</keyword>
<dbReference type="GO" id="GO:0006351">
    <property type="term" value="P:DNA-templated transcription"/>
    <property type="evidence" value="ECO:0007669"/>
    <property type="project" value="TreeGrafter"/>
</dbReference>
<dbReference type="InterPro" id="IPR058163">
    <property type="entry name" value="LysR-type_TF_proteobact-type"/>
</dbReference>
<sequence length="295" mass="33678">MNSLRHPSLKQIESFVRVADLLSISDAAYSLNVSVSSVSKSLQLLESLLNVTLIKRTTRSLFLTDAGRHFYEKSKNLLDDLDETLSSTIHFNQRPSGELKLTCSMAFGYTHIFSLINEYVKKNDSVTFDVDLNDRCINLNDTHYDIALRISTLPPENYSMRKICNIDWVYCASMEYLLKKGTPESMSCLSGHHFFSYPLMNSSTIESNKKIQITKINSSLAILKCVLNHQGIAYLPLYLAGEHLKSGRLVALNLDDKIIYKTHHLYALYFPAKFSNPRVRTFIDALTERFQQPFI</sequence>
<comment type="similarity">
    <text evidence="1">Belongs to the LysR transcriptional regulatory family.</text>
</comment>
<evidence type="ECO:0000256" key="5">
    <source>
        <dbReference type="ARBA" id="ARBA00023163"/>
    </source>
</evidence>
<dbReference type="Proteomes" id="UP000192722">
    <property type="component" value="Unassembled WGS sequence"/>
</dbReference>
<keyword evidence="4" id="KW-0238">DNA-binding</keyword>
<organism evidence="7 10">
    <name type="scientific">Rouxiella silvae</name>
    <dbReference type="NCBI Taxonomy" id="1646373"/>
    <lineage>
        <taxon>Bacteria</taxon>
        <taxon>Pseudomonadati</taxon>
        <taxon>Pseudomonadota</taxon>
        <taxon>Gammaproteobacteria</taxon>
        <taxon>Enterobacterales</taxon>
        <taxon>Yersiniaceae</taxon>
        <taxon>Rouxiella</taxon>
    </lineage>
</organism>
<dbReference type="CDD" id="cd08422">
    <property type="entry name" value="PBP2_CrgA_like"/>
    <property type="match status" value="1"/>
</dbReference>
<evidence type="ECO:0000313" key="8">
    <source>
        <dbReference type="EMBL" id="ORJ19464.1"/>
    </source>
</evidence>
<dbReference type="RefSeq" id="WP_072156532.1">
    <property type="nucleotide sequence ID" value="NZ_CBCSCF010000006.1"/>
</dbReference>
<reference evidence="7" key="3">
    <citation type="submission" date="2020-11" db="EMBL/GenBank/DDBJ databases">
        <authorList>
            <person name="Lee S.D."/>
        </authorList>
    </citation>
    <scope>NUCLEOTIDE SEQUENCE</scope>
    <source>
        <strain evidence="7">SAP-2</strain>
    </source>
</reference>
<name>A0AA40X6L6_9GAMM</name>
<reference evidence="8" key="1">
    <citation type="submission" date="2016-12" db="EMBL/GenBank/DDBJ databases">
        <authorList>
            <person name="Le Fleche-Mateos A."/>
        </authorList>
    </citation>
    <scope>NUCLEOTIDE SEQUENCE</scope>
    <source>
        <strain evidence="8">213</strain>
    </source>
</reference>
<proteinExistence type="inferred from homology"/>
<dbReference type="AlphaFoldDB" id="A0AA40X6L6"/>
<evidence type="ECO:0000313" key="9">
    <source>
        <dbReference type="Proteomes" id="UP000192722"/>
    </source>
</evidence>
<accession>A0AA40X6L6</accession>
<dbReference type="Gene3D" id="1.10.10.10">
    <property type="entry name" value="Winged helix-like DNA-binding domain superfamily/Winged helix DNA-binding domain"/>
    <property type="match status" value="1"/>
</dbReference>
<keyword evidence="3" id="KW-0805">Transcription regulation</keyword>
<dbReference type="SUPFAM" id="SSF53850">
    <property type="entry name" value="Periplasmic binding protein-like II"/>
    <property type="match status" value="1"/>
</dbReference>
<dbReference type="Gene3D" id="3.40.190.290">
    <property type="match status" value="1"/>
</dbReference>
<evidence type="ECO:0000259" key="6">
    <source>
        <dbReference type="PROSITE" id="PS50931"/>
    </source>
</evidence>
<comment type="caution">
    <text evidence="7">The sequence shown here is derived from an EMBL/GenBank/DDBJ whole genome shotgun (WGS) entry which is preliminary data.</text>
</comment>
<keyword evidence="9" id="KW-1185">Reference proteome</keyword>
<evidence type="ECO:0000313" key="10">
    <source>
        <dbReference type="Proteomes" id="UP000705283"/>
    </source>
</evidence>
<dbReference type="Pfam" id="PF03466">
    <property type="entry name" value="LysR_substrate"/>
    <property type="match status" value="1"/>
</dbReference>
<dbReference type="EMBL" id="MRWD01000058">
    <property type="protein sequence ID" value="ORJ19464.1"/>
    <property type="molecule type" value="Genomic_DNA"/>
</dbReference>
<dbReference type="FunFam" id="1.10.10.10:FF:000001">
    <property type="entry name" value="LysR family transcriptional regulator"/>
    <property type="match status" value="1"/>
</dbReference>
<keyword evidence="5" id="KW-0804">Transcription</keyword>
<dbReference type="InterPro" id="IPR036390">
    <property type="entry name" value="WH_DNA-bd_sf"/>
</dbReference>
<evidence type="ECO:0000256" key="3">
    <source>
        <dbReference type="ARBA" id="ARBA00023015"/>
    </source>
</evidence>
<evidence type="ECO:0000313" key="7">
    <source>
        <dbReference type="EMBL" id="MBF6639304.1"/>
    </source>
</evidence>
<dbReference type="GO" id="GO:0003700">
    <property type="term" value="F:DNA-binding transcription factor activity"/>
    <property type="evidence" value="ECO:0007669"/>
    <property type="project" value="InterPro"/>
</dbReference>
<dbReference type="InterPro" id="IPR036388">
    <property type="entry name" value="WH-like_DNA-bd_sf"/>
</dbReference>
<evidence type="ECO:0000256" key="1">
    <source>
        <dbReference type="ARBA" id="ARBA00009437"/>
    </source>
</evidence>
<dbReference type="GO" id="GO:0043565">
    <property type="term" value="F:sequence-specific DNA binding"/>
    <property type="evidence" value="ECO:0007669"/>
    <property type="project" value="TreeGrafter"/>
</dbReference>
<evidence type="ECO:0000256" key="2">
    <source>
        <dbReference type="ARBA" id="ARBA00022491"/>
    </source>
</evidence>
<reference evidence="7" key="4">
    <citation type="submission" date="2022-09" db="EMBL/GenBank/DDBJ databases">
        <title>Rouxiella aceris sp. nov., isolated from tree sap and emended description of the genus Rhouxiella.</title>
        <authorList>
            <person name="Kim I.S."/>
        </authorList>
    </citation>
    <scope>NUCLEOTIDE SEQUENCE</scope>
    <source>
        <strain evidence="7">SAP-2</strain>
    </source>
</reference>
<evidence type="ECO:0000256" key="4">
    <source>
        <dbReference type="ARBA" id="ARBA00023125"/>
    </source>
</evidence>
<dbReference type="PANTHER" id="PTHR30537:SF35">
    <property type="entry name" value="TRANSCRIPTIONAL REGULATORY PROTEIN"/>
    <property type="match status" value="1"/>
</dbReference>
<dbReference type="EMBL" id="JADMKS010000010">
    <property type="protein sequence ID" value="MBF6639304.1"/>
    <property type="molecule type" value="Genomic_DNA"/>
</dbReference>
<dbReference type="Proteomes" id="UP000705283">
    <property type="component" value="Unassembled WGS sequence"/>
</dbReference>